<dbReference type="Gene3D" id="3.40.50.1820">
    <property type="entry name" value="alpha/beta hydrolase"/>
    <property type="match status" value="1"/>
</dbReference>
<evidence type="ECO:0000259" key="1">
    <source>
        <dbReference type="Pfam" id="PF00561"/>
    </source>
</evidence>
<feature type="domain" description="AB hydrolase-1" evidence="1">
    <location>
        <begin position="24"/>
        <end position="160"/>
    </location>
</feature>
<gene>
    <name evidence="2" type="ORF">IPJ38_16540</name>
</gene>
<protein>
    <submittedName>
        <fullName evidence="2">Alpha/beta hydrolase</fullName>
    </submittedName>
</protein>
<dbReference type="SUPFAM" id="SSF53474">
    <property type="entry name" value="alpha/beta-Hydrolases"/>
    <property type="match status" value="1"/>
</dbReference>
<dbReference type="PANTHER" id="PTHR43798">
    <property type="entry name" value="MONOACYLGLYCEROL LIPASE"/>
    <property type="match status" value="1"/>
</dbReference>
<dbReference type="GO" id="GO:0016787">
    <property type="term" value="F:hydrolase activity"/>
    <property type="evidence" value="ECO:0007669"/>
    <property type="project" value="UniProtKB-KW"/>
</dbReference>
<dbReference type="InterPro" id="IPR000073">
    <property type="entry name" value="AB_hydrolase_1"/>
</dbReference>
<dbReference type="GO" id="GO:0016020">
    <property type="term" value="C:membrane"/>
    <property type="evidence" value="ECO:0007669"/>
    <property type="project" value="TreeGrafter"/>
</dbReference>
<dbReference type="EMBL" id="JADJMS010000045">
    <property type="protein sequence ID" value="MBK7416459.1"/>
    <property type="molecule type" value="Genomic_DNA"/>
</dbReference>
<reference evidence="2 3" key="1">
    <citation type="submission" date="2020-10" db="EMBL/GenBank/DDBJ databases">
        <title>Connecting structure to function with the recovery of over 1000 high-quality activated sludge metagenome-assembled genomes encoding full-length rRNA genes using long-read sequencing.</title>
        <authorList>
            <person name="Singleton C.M."/>
            <person name="Petriglieri F."/>
            <person name="Kristensen J.M."/>
            <person name="Kirkegaard R.H."/>
            <person name="Michaelsen T.Y."/>
            <person name="Andersen M.H."/>
            <person name="Karst S.M."/>
            <person name="Dueholm M.S."/>
            <person name="Nielsen P.H."/>
            <person name="Albertsen M."/>
        </authorList>
    </citation>
    <scope>NUCLEOTIDE SEQUENCE [LARGE SCALE GENOMIC DNA]</scope>
    <source>
        <strain evidence="2">EsbW_18-Q3-R4-48_BATAC.463</strain>
    </source>
</reference>
<accession>A0A935K4G9</accession>
<dbReference type="Pfam" id="PF00561">
    <property type="entry name" value="Abhydrolase_1"/>
    <property type="match status" value="1"/>
</dbReference>
<sequence length="254" mass="28553">MKHIVVDGLRLEYRDYPATDETRPALLLLHEGLGCVAMWRHFPEKLAEATGCRVIVWSRAGYGGSDPYPESRTPRYMHREALEALPALIAALHIQRPLLVGHSDGASIALIFAGAFPEQTCGVMAMAPHEFVEEETLAGILQAKTAWTVTDWPQKLARYHHDAPRVFNDWNDTWLSPEFRDWNIEEYLPQIRCPVLALQGEDDEYATMRQIDVIAEKVLGTELLKLANCGHSPQRDQEVAVLAAVVGFVRCLNV</sequence>
<dbReference type="AlphaFoldDB" id="A0A935K4G9"/>
<organism evidence="2 3">
    <name type="scientific">Candidatus Dechloromonas phosphorivorans</name>
    <dbReference type="NCBI Taxonomy" id="2899244"/>
    <lineage>
        <taxon>Bacteria</taxon>
        <taxon>Pseudomonadati</taxon>
        <taxon>Pseudomonadota</taxon>
        <taxon>Betaproteobacteria</taxon>
        <taxon>Rhodocyclales</taxon>
        <taxon>Azonexaceae</taxon>
        <taxon>Dechloromonas</taxon>
    </lineage>
</organism>
<dbReference type="Proteomes" id="UP000739411">
    <property type="component" value="Unassembled WGS sequence"/>
</dbReference>
<evidence type="ECO:0000313" key="3">
    <source>
        <dbReference type="Proteomes" id="UP000739411"/>
    </source>
</evidence>
<name>A0A935K4G9_9RHOO</name>
<proteinExistence type="predicted"/>
<comment type="caution">
    <text evidence="2">The sequence shown here is derived from an EMBL/GenBank/DDBJ whole genome shotgun (WGS) entry which is preliminary data.</text>
</comment>
<dbReference type="InterPro" id="IPR029058">
    <property type="entry name" value="AB_hydrolase_fold"/>
</dbReference>
<keyword evidence="2" id="KW-0378">Hydrolase</keyword>
<dbReference type="PANTHER" id="PTHR43798:SF33">
    <property type="entry name" value="HYDROLASE, PUTATIVE (AFU_ORTHOLOGUE AFUA_2G14860)-RELATED"/>
    <property type="match status" value="1"/>
</dbReference>
<evidence type="ECO:0000313" key="2">
    <source>
        <dbReference type="EMBL" id="MBK7416459.1"/>
    </source>
</evidence>
<dbReference type="InterPro" id="IPR050266">
    <property type="entry name" value="AB_hydrolase_sf"/>
</dbReference>